<evidence type="ECO:0000313" key="1">
    <source>
        <dbReference type="EMBL" id="OAY52743.1"/>
    </source>
</evidence>
<gene>
    <name evidence="1" type="ORF">MANES_04G107500</name>
</gene>
<proteinExistence type="predicted"/>
<accession>A0A2C9W1E9</accession>
<reference evidence="1" key="1">
    <citation type="submission" date="2016-02" db="EMBL/GenBank/DDBJ databases">
        <title>WGS assembly of Manihot esculenta.</title>
        <authorList>
            <person name="Bredeson J.V."/>
            <person name="Prochnik S.E."/>
            <person name="Lyons J.B."/>
            <person name="Schmutz J."/>
            <person name="Grimwood J."/>
            <person name="Vrebalov J."/>
            <person name="Bart R.S."/>
            <person name="Amuge T."/>
            <person name="Ferguson M.E."/>
            <person name="Green R."/>
            <person name="Putnam N."/>
            <person name="Stites J."/>
            <person name="Rounsley S."/>
            <person name="Rokhsar D.S."/>
        </authorList>
    </citation>
    <scope>NUCLEOTIDE SEQUENCE [LARGE SCALE GENOMIC DNA]</scope>
    <source>
        <tissue evidence="1">Leaf</tissue>
    </source>
</reference>
<sequence length="63" mass="7382">MVSSEDLVPFICHSLRLVDTSRLGKKKHDVHLRVSLREDTAVPSQEPLSFRERKRRHLDGRVF</sequence>
<name>A0A2C9W1E9_MANES</name>
<dbReference type="EMBL" id="CM004390">
    <property type="protein sequence ID" value="OAY52743.1"/>
    <property type="molecule type" value="Genomic_DNA"/>
</dbReference>
<dbReference type="AlphaFoldDB" id="A0A2C9W1E9"/>
<organism evidence="1">
    <name type="scientific">Manihot esculenta</name>
    <name type="common">Cassava</name>
    <name type="synonym">Jatropha manihot</name>
    <dbReference type="NCBI Taxonomy" id="3983"/>
    <lineage>
        <taxon>Eukaryota</taxon>
        <taxon>Viridiplantae</taxon>
        <taxon>Streptophyta</taxon>
        <taxon>Embryophyta</taxon>
        <taxon>Tracheophyta</taxon>
        <taxon>Spermatophyta</taxon>
        <taxon>Magnoliopsida</taxon>
        <taxon>eudicotyledons</taxon>
        <taxon>Gunneridae</taxon>
        <taxon>Pentapetalae</taxon>
        <taxon>rosids</taxon>
        <taxon>fabids</taxon>
        <taxon>Malpighiales</taxon>
        <taxon>Euphorbiaceae</taxon>
        <taxon>Crotonoideae</taxon>
        <taxon>Manihoteae</taxon>
        <taxon>Manihot</taxon>
    </lineage>
</organism>
<protein>
    <submittedName>
        <fullName evidence="1">Uncharacterized protein</fullName>
    </submittedName>
</protein>